<keyword evidence="2" id="KW-1185">Reference proteome</keyword>
<evidence type="ECO:0000313" key="1">
    <source>
        <dbReference type="EMBL" id="KAK2586452.1"/>
    </source>
</evidence>
<accession>A0AAD9RUZ1</accession>
<dbReference type="AlphaFoldDB" id="A0AAD9RUZ1"/>
<organism evidence="1 2">
    <name type="scientific">Odynerus spinipes</name>
    <dbReference type="NCBI Taxonomy" id="1348599"/>
    <lineage>
        <taxon>Eukaryota</taxon>
        <taxon>Metazoa</taxon>
        <taxon>Ecdysozoa</taxon>
        <taxon>Arthropoda</taxon>
        <taxon>Hexapoda</taxon>
        <taxon>Insecta</taxon>
        <taxon>Pterygota</taxon>
        <taxon>Neoptera</taxon>
        <taxon>Endopterygota</taxon>
        <taxon>Hymenoptera</taxon>
        <taxon>Apocrita</taxon>
        <taxon>Aculeata</taxon>
        <taxon>Vespoidea</taxon>
        <taxon>Vespidae</taxon>
        <taxon>Eumeninae</taxon>
        <taxon>Odynerus</taxon>
    </lineage>
</organism>
<gene>
    <name evidence="1" type="ORF">KPH14_010727</name>
</gene>
<reference evidence="1" key="2">
    <citation type="journal article" date="2023" name="Commun. Biol.">
        <title>Intrasexual cuticular hydrocarbon dimorphism in a wasp sheds light on hydrocarbon biosynthesis genes in Hymenoptera.</title>
        <authorList>
            <person name="Moris V.C."/>
            <person name="Podsiadlowski L."/>
            <person name="Martin S."/>
            <person name="Oeyen J.P."/>
            <person name="Donath A."/>
            <person name="Petersen M."/>
            <person name="Wilbrandt J."/>
            <person name="Misof B."/>
            <person name="Liedtke D."/>
            <person name="Thamm M."/>
            <person name="Scheiner R."/>
            <person name="Schmitt T."/>
            <person name="Niehuis O."/>
        </authorList>
    </citation>
    <scope>NUCLEOTIDE SEQUENCE</scope>
    <source>
        <strain evidence="1">GBR_01_08_01A</strain>
    </source>
</reference>
<evidence type="ECO:0000313" key="2">
    <source>
        <dbReference type="Proteomes" id="UP001258017"/>
    </source>
</evidence>
<sequence>MLSRNVDTTVKLVAQILRTHRKYNNVTGVRCFTTFKDTAINYLEEMLKTRVCVKGTLPDAQKSAIQNSAVSTSSGYTKYIMPLTDLEQIKKRKTLDALTDVIYKQHLYTLIHTINNIDAQCCFLLDVMSYYDIFKLLLFFAKTVPAKITRMSFYNKAIELLQEGISNKVFNNNEIVFCLYFFGLKKVNAASEIRMIFKYLEFDKLLLYEKCIVAETTFKCRVKLLQTQIEDIEKLIESKAEVLVADTSLLVPLCKVLRYAGSTQNFLPNNLNKEIVNKRVQYQMIPAVHILKMYADKYLAEPTVLQRLVTDIMARISLANQEFNNRRGLYRSQIYEPKYLDRFLWSVCILNHKLTDVQLLEIRTFIDSMQFNLFNEPQRLLRIILSLWILGYRAEFMIQECIKKKTFLKAYNSKLWKFRTLLCLLFHVIQIESPNIKLPMDLFPDIHVTLNIPKSVRTVSEIISGLAKKMKLQNVIINSPVAGIYIAGVSFDHPTLGSFHVDVLNDITCLQFQQIPHGLTNLKLRLLQQLGYQSILIVEDDVKDILTAFVYIEKRLNEIMYAK</sequence>
<proteinExistence type="predicted"/>
<reference evidence="1" key="1">
    <citation type="submission" date="2021-08" db="EMBL/GenBank/DDBJ databases">
        <authorList>
            <person name="Misof B."/>
            <person name="Oliver O."/>
            <person name="Podsiadlowski L."/>
            <person name="Donath A."/>
            <person name="Peters R."/>
            <person name="Mayer C."/>
            <person name="Rust J."/>
            <person name="Gunkel S."/>
            <person name="Lesny P."/>
            <person name="Martin S."/>
            <person name="Oeyen J.P."/>
            <person name="Petersen M."/>
            <person name="Panagiotis P."/>
            <person name="Wilbrandt J."/>
            <person name="Tanja T."/>
        </authorList>
    </citation>
    <scope>NUCLEOTIDE SEQUENCE</scope>
    <source>
        <strain evidence="1">GBR_01_08_01A</strain>
        <tissue evidence="1">Thorax + abdomen</tissue>
    </source>
</reference>
<protein>
    <submittedName>
        <fullName evidence="1">Uncharacterized protein</fullName>
    </submittedName>
</protein>
<dbReference type="EMBL" id="JAIFRP010000013">
    <property type="protein sequence ID" value="KAK2586452.1"/>
    <property type="molecule type" value="Genomic_DNA"/>
</dbReference>
<dbReference type="Proteomes" id="UP001258017">
    <property type="component" value="Unassembled WGS sequence"/>
</dbReference>
<name>A0AAD9RUZ1_9HYME</name>
<comment type="caution">
    <text evidence="1">The sequence shown here is derived from an EMBL/GenBank/DDBJ whole genome shotgun (WGS) entry which is preliminary data.</text>
</comment>